<dbReference type="InterPro" id="IPR039261">
    <property type="entry name" value="FNR_nucleotide-bd"/>
</dbReference>
<organism evidence="9 10">
    <name type="scientific">Robbsia andropogonis</name>
    <dbReference type="NCBI Taxonomy" id="28092"/>
    <lineage>
        <taxon>Bacteria</taxon>
        <taxon>Pseudomonadati</taxon>
        <taxon>Pseudomonadota</taxon>
        <taxon>Betaproteobacteria</taxon>
        <taxon>Burkholderiales</taxon>
        <taxon>Burkholderiaceae</taxon>
        <taxon>Robbsia</taxon>
    </lineage>
</organism>
<dbReference type="AlphaFoldDB" id="A0A0F5K4L2"/>
<dbReference type="PROSITE" id="PS51085">
    <property type="entry name" value="2FE2S_FER_2"/>
    <property type="match status" value="1"/>
</dbReference>
<protein>
    <recommendedName>
        <fullName evidence="11">Ferredoxin</fullName>
    </recommendedName>
</protein>
<dbReference type="PROSITE" id="PS51384">
    <property type="entry name" value="FAD_FR"/>
    <property type="match status" value="1"/>
</dbReference>
<dbReference type="InterPro" id="IPR017927">
    <property type="entry name" value="FAD-bd_FR_type"/>
</dbReference>
<evidence type="ECO:0000256" key="6">
    <source>
        <dbReference type="ARBA" id="ARBA00023014"/>
    </source>
</evidence>
<comment type="caution">
    <text evidence="9">The sequence shown here is derived from an EMBL/GenBank/DDBJ whole genome shotgun (WGS) entry which is preliminary data.</text>
</comment>
<dbReference type="GO" id="GO:0016491">
    <property type="term" value="F:oxidoreductase activity"/>
    <property type="evidence" value="ECO:0007669"/>
    <property type="project" value="UniProtKB-KW"/>
</dbReference>
<evidence type="ECO:0000256" key="5">
    <source>
        <dbReference type="ARBA" id="ARBA00023004"/>
    </source>
</evidence>
<dbReference type="STRING" id="28092.WM40_02075"/>
<evidence type="ECO:0000259" key="8">
    <source>
        <dbReference type="PROSITE" id="PS51384"/>
    </source>
</evidence>
<dbReference type="InterPro" id="IPR006058">
    <property type="entry name" value="2Fe2S_fd_BS"/>
</dbReference>
<sequence>MRTPVATTSSRPPVLRLRVIARYALSERIIALELEAADGMPLPAYEAGAHLAIDCRPASDYANDPAQDEPRLRHYSLCGDPSNPMVYLIAIQRESDGRGGSRFLCDDVRPGDLLHASTSSNLFPVRWPAVGPNSTPPQLLIAGGVGITPLIAMAWALDNAGIAFTLHDFGRSADAHVSAQLSTGTRWRHAVRRHVGRGQDLVALIGPPEPHRHLYVCGPASMIDAVFETAATLGWPHDHIHTERFTAPTTGAERPGGEANAEGGHHADGPFVVEIASTGQRIPVTAGESVCTALSRAGVRITVSCEQGVCGACTTRVLSGTPDHRDWVLSADEQETGTVFTPCCSRSRSPLLVLDL</sequence>
<evidence type="ECO:0000259" key="7">
    <source>
        <dbReference type="PROSITE" id="PS51085"/>
    </source>
</evidence>
<dbReference type="PANTHER" id="PTHR47354:SF1">
    <property type="entry name" value="CARNITINE MONOOXYGENASE REDUCTASE SUBUNIT"/>
    <property type="match status" value="1"/>
</dbReference>
<dbReference type="SUPFAM" id="SSF63380">
    <property type="entry name" value="Riboflavin synthase domain-like"/>
    <property type="match status" value="1"/>
</dbReference>
<keyword evidence="5" id="KW-0408">Iron</keyword>
<gene>
    <name evidence="9" type="ORF">WM40_02075</name>
</gene>
<dbReference type="GO" id="GO:0051537">
    <property type="term" value="F:2 iron, 2 sulfur cluster binding"/>
    <property type="evidence" value="ECO:0007669"/>
    <property type="project" value="UniProtKB-KW"/>
</dbReference>
<dbReference type="GO" id="GO:0046872">
    <property type="term" value="F:metal ion binding"/>
    <property type="evidence" value="ECO:0007669"/>
    <property type="project" value="UniProtKB-KW"/>
</dbReference>
<dbReference type="PATRIC" id="fig|28092.6.peg.483"/>
<dbReference type="InterPro" id="IPR036010">
    <property type="entry name" value="2Fe-2S_ferredoxin-like_sf"/>
</dbReference>
<accession>A0A0F5K4L2</accession>
<keyword evidence="3" id="KW-0479">Metal-binding</keyword>
<feature type="domain" description="2Fe-2S ferredoxin-type" evidence="7">
    <location>
        <begin position="271"/>
        <end position="356"/>
    </location>
</feature>
<dbReference type="InterPro" id="IPR017938">
    <property type="entry name" value="Riboflavin_synthase-like_b-brl"/>
</dbReference>
<evidence type="ECO:0000256" key="3">
    <source>
        <dbReference type="ARBA" id="ARBA00022723"/>
    </source>
</evidence>
<keyword evidence="6" id="KW-0411">Iron-sulfur</keyword>
<dbReference type="CDD" id="cd00207">
    <property type="entry name" value="fer2"/>
    <property type="match status" value="1"/>
</dbReference>
<dbReference type="SUPFAM" id="SSF52343">
    <property type="entry name" value="Ferredoxin reductase-like, C-terminal NADP-linked domain"/>
    <property type="match status" value="1"/>
</dbReference>
<dbReference type="PROSITE" id="PS00197">
    <property type="entry name" value="2FE2S_FER_1"/>
    <property type="match status" value="1"/>
</dbReference>
<dbReference type="Gene3D" id="2.40.30.10">
    <property type="entry name" value="Translation factors"/>
    <property type="match status" value="1"/>
</dbReference>
<proteinExistence type="predicted"/>
<keyword evidence="10" id="KW-1185">Reference proteome</keyword>
<dbReference type="Gene3D" id="3.40.50.80">
    <property type="entry name" value="Nucleotide-binding domain of ferredoxin-NADP reductase (FNR) module"/>
    <property type="match status" value="1"/>
</dbReference>
<dbReference type="PANTHER" id="PTHR47354">
    <property type="entry name" value="NADH OXIDOREDUCTASE HCR"/>
    <property type="match status" value="1"/>
</dbReference>
<keyword evidence="1" id="KW-0285">Flavoprotein</keyword>
<dbReference type="EMBL" id="LAQU01000002">
    <property type="protein sequence ID" value="KKB65046.1"/>
    <property type="molecule type" value="Genomic_DNA"/>
</dbReference>
<evidence type="ECO:0000313" key="9">
    <source>
        <dbReference type="EMBL" id="KKB65046.1"/>
    </source>
</evidence>
<dbReference type="Gene3D" id="3.10.20.30">
    <property type="match status" value="1"/>
</dbReference>
<evidence type="ECO:0000256" key="2">
    <source>
        <dbReference type="ARBA" id="ARBA00022714"/>
    </source>
</evidence>
<dbReference type="InterPro" id="IPR012675">
    <property type="entry name" value="Beta-grasp_dom_sf"/>
</dbReference>
<keyword evidence="4" id="KW-0560">Oxidoreductase</keyword>
<evidence type="ECO:0000256" key="4">
    <source>
        <dbReference type="ARBA" id="ARBA00023002"/>
    </source>
</evidence>
<dbReference type="Proteomes" id="UP000033618">
    <property type="component" value="Unassembled WGS sequence"/>
</dbReference>
<dbReference type="CDD" id="cd06185">
    <property type="entry name" value="PDR_like"/>
    <property type="match status" value="1"/>
</dbReference>
<dbReference type="Pfam" id="PF00111">
    <property type="entry name" value="Fer2"/>
    <property type="match status" value="1"/>
</dbReference>
<evidence type="ECO:0008006" key="11">
    <source>
        <dbReference type="Google" id="ProtNLM"/>
    </source>
</evidence>
<dbReference type="InterPro" id="IPR050415">
    <property type="entry name" value="MRET"/>
</dbReference>
<feature type="domain" description="FAD-binding FR-type" evidence="8">
    <location>
        <begin position="12"/>
        <end position="139"/>
    </location>
</feature>
<dbReference type="SUPFAM" id="SSF54292">
    <property type="entry name" value="2Fe-2S ferredoxin-like"/>
    <property type="match status" value="1"/>
</dbReference>
<evidence type="ECO:0000256" key="1">
    <source>
        <dbReference type="ARBA" id="ARBA00022630"/>
    </source>
</evidence>
<name>A0A0F5K4L2_9BURK</name>
<reference evidence="9 10" key="1">
    <citation type="submission" date="2015-03" db="EMBL/GenBank/DDBJ databases">
        <title>Draft Genome Sequence of Burkholderia andropogonis type strain ICMP2807, isolated from Sorghum bicolor.</title>
        <authorList>
            <person name="Lopes-Santos L."/>
            <person name="Castro D.B."/>
            <person name="Ottoboni L.M."/>
            <person name="Park D."/>
            <person name="Weirc B.S."/>
            <person name="Destefano S.A."/>
        </authorList>
    </citation>
    <scope>NUCLEOTIDE SEQUENCE [LARGE SCALE GENOMIC DNA]</scope>
    <source>
        <strain evidence="9 10">ICMP2807</strain>
    </source>
</reference>
<keyword evidence="2" id="KW-0001">2Fe-2S</keyword>
<evidence type="ECO:0000313" key="10">
    <source>
        <dbReference type="Proteomes" id="UP000033618"/>
    </source>
</evidence>
<dbReference type="InterPro" id="IPR001041">
    <property type="entry name" value="2Fe-2S_ferredoxin-type"/>
</dbReference>